<evidence type="ECO:0000313" key="2">
    <source>
        <dbReference type="Proteomes" id="UP001157502"/>
    </source>
</evidence>
<name>A0ACC2F216_DALPE</name>
<sequence length="540" mass="59351">MWFIIWTALLLTERLCEGRGTSTSDKFSITFSPAEITVQTGHCAVISCTSILPNDAKPFTTLRLKCQNGGNVSSINKNMISYPGMSSEVQQDHRQKVTLLAKGLSRRNCSVIINNIYTNETEEYRFKLNKTETKEKTKFENVKITVKDFLQKPSFLTPALKEGEPVTLTCTAPEFGSGSQPNITWKWNRTADNITKFTVNTTIQDDKNLTSVTTTHLSSMTFTPSADHHATNVTCIVTSNGTIKIEEIVFLNVTLRPVVLNGSGCVVQAEVMTCVCICQGEPMPLINWPILKNITEYNHTTVVSGSLVTSNINLPVRNQTSNPVACVCPCAGEVKEKYNSTQNKTKEIEKGQNMLALLQDPKLITAFVIGTAFSAFICSIFMCSMRTCKRKKKNSVCRQPSLNLETVTSANQLTGPEPAVGGDLTPLKEIAENGGNQTHILVEPSSSGLKSMDVNYASINYSLLKKRTPGNEKTTTTTKESDYAELKKENKTDGKEEADEGKRVIEERMGNEEKEGDTLVVDGAEDTALYSNVKAIMGGN</sequence>
<protein>
    <submittedName>
        <fullName evidence="1">Uncharacterized protein</fullName>
    </submittedName>
</protein>
<accession>A0ACC2F216</accession>
<keyword evidence="2" id="KW-1185">Reference proteome</keyword>
<gene>
    <name evidence="1" type="ORF">DPEC_G00351250</name>
</gene>
<comment type="caution">
    <text evidence="1">The sequence shown here is derived from an EMBL/GenBank/DDBJ whole genome shotgun (WGS) entry which is preliminary data.</text>
</comment>
<evidence type="ECO:0000313" key="1">
    <source>
        <dbReference type="EMBL" id="KAJ7985359.1"/>
    </source>
</evidence>
<proteinExistence type="predicted"/>
<organism evidence="1 2">
    <name type="scientific">Dallia pectoralis</name>
    <name type="common">Alaska blackfish</name>
    <dbReference type="NCBI Taxonomy" id="75939"/>
    <lineage>
        <taxon>Eukaryota</taxon>
        <taxon>Metazoa</taxon>
        <taxon>Chordata</taxon>
        <taxon>Craniata</taxon>
        <taxon>Vertebrata</taxon>
        <taxon>Euteleostomi</taxon>
        <taxon>Actinopterygii</taxon>
        <taxon>Neopterygii</taxon>
        <taxon>Teleostei</taxon>
        <taxon>Protacanthopterygii</taxon>
        <taxon>Esociformes</taxon>
        <taxon>Umbridae</taxon>
        <taxon>Dallia</taxon>
    </lineage>
</organism>
<dbReference type="Proteomes" id="UP001157502">
    <property type="component" value="Chromosome 36"/>
</dbReference>
<dbReference type="EMBL" id="CM055763">
    <property type="protein sequence ID" value="KAJ7985359.1"/>
    <property type="molecule type" value="Genomic_DNA"/>
</dbReference>
<reference evidence="1" key="1">
    <citation type="submission" date="2021-05" db="EMBL/GenBank/DDBJ databases">
        <authorList>
            <person name="Pan Q."/>
            <person name="Jouanno E."/>
            <person name="Zahm M."/>
            <person name="Klopp C."/>
            <person name="Cabau C."/>
            <person name="Louis A."/>
            <person name="Berthelot C."/>
            <person name="Parey E."/>
            <person name="Roest Crollius H."/>
            <person name="Montfort J."/>
            <person name="Robinson-Rechavi M."/>
            <person name="Bouchez O."/>
            <person name="Lampietro C."/>
            <person name="Lopez Roques C."/>
            <person name="Donnadieu C."/>
            <person name="Postlethwait J."/>
            <person name="Bobe J."/>
            <person name="Dillon D."/>
            <person name="Chandos A."/>
            <person name="von Hippel F."/>
            <person name="Guiguen Y."/>
        </authorList>
    </citation>
    <scope>NUCLEOTIDE SEQUENCE</scope>
    <source>
        <strain evidence="1">YG-Jan2019</strain>
    </source>
</reference>